<dbReference type="PROSITE" id="PS01040">
    <property type="entry name" value="SBP_BACTERIAL_5"/>
    <property type="match status" value="1"/>
</dbReference>
<protein>
    <submittedName>
        <fullName evidence="7">Glutathione ABC transporter substrate-binding protein</fullName>
    </submittedName>
</protein>
<evidence type="ECO:0000256" key="2">
    <source>
        <dbReference type="ARBA" id="ARBA00005695"/>
    </source>
</evidence>
<keyword evidence="4 5" id="KW-0732">Signal</keyword>
<dbReference type="Pfam" id="PF00496">
    <property type="entry name" value="SBP_bac_5"/>
    <property type="match status" value="1"/>
</dbReference>
<dbReference type="EMBL" id="BMIR01000001">
    <property type="protein sequence ID" value="GGE28317.1"/>
    <property type="molecule type" value="Genomic_DNA"/>
</dbReference>
<feature type="domain" description="Solute-binding protein family 5" evidence="6">
    <location>
        <begin position="82"/>
        <end position="433"/>
    </location>
</feature>
<dbReference type="Gene3D" id="3.40.190.10">
    <property type="entry name" value="Periplasmic binding protein-like II"/>
    <property type="match status" value="1"/>
</dbReference>
<dbReference type="SUPFAM" id="SSF53850">
    <property type="entry name" value="Periplasmic binding protein-like II"/>
    <property type="match status" value="1"/>
</dbReference>
<feature type="signal peptide" evidence="5">
    <location>
        <begin position="1"/>
        <end position="19"/>
    </location>
</feature>
<dbReference type="PIRSF" id="PIRSF002741">
    <property type="entry name" value="MppA"/>
    <property type="match status" value="1"/>
</dbReference>
<reference evidence="7" key="1">
    <citation type="journal article" date="2014" name="Int. J. Syst. Evol. Microbiol.">
        <title>Complete genome sequence of Corynebacterium casei LMG S-19264T (=DSM 44701T), isolated from a smear-ripened cheese.</title>
        <authorList>
            <consortium name="US DOE Joint Genome Institute (JGI-PGF)"/>
            <person name="Walter F."/>
            <person name="Albersmeier A."/>
            <person name="Kalinowski J."/>
            <person name="Ruckert C."/>
        </authorList>
    </citation>
    <scope>NUCLEOTIDE SEQUENCE</scope>
    <source>
        <strain evidence="7">CGMCC 1.15371</strain>
    </source>
</reference>
<proteinExistence type="inferred from homology"/>
<sequence length="513" mass="56527">MVFFMGIVLILGMVLSACSSSSSEKSSGTSEGSASGAPQELTYAMTSKIVGLSPIMTNDSVSTAAINQIYETLFTKDPKTLEIKPLLAASYDTPDDKTWVIHLKKNIKFTDGTPFDAEAVKYTFDKLRDPKTGAPRASLLAPVASVTVKDKYTVVIKTKEPYGAMLAALAHENAAIVSPTADKKQDLMKKPVGTGPFMLKEWVAGDHLTLVRNPSYWQGKAKLKQVTFKVVPDVNTAISMLQTGQVDFIDGIPSSQWDRVNRLKGIKTMKKAGTAVAYLGFNVRREPMKNLAFRQAVAYAIDRKAYVKQLEGLGIQSNSIIGPKVFGYDKSAEAGGYSYNPKKAKQMLKENGWEGKTIEMLVANTENYMKMGQIVQDQLQKVGLKVKMDTMEWGTFLDVSRKGNFDITFLSWSNSTADGSELLYPNLHSDNIGSSNVTGYNNAKFNKLVEESRASTDQNYRKQKLDEANKLAIKDAPWVIMDHGVVTAAYKDSIKGLTIDPTGLWSLYKVYKE</sequence>
<evidence type="ECO:0000256" key="3">
    <source>
        <dbReference type="ARBA" id="ARBA00022448"/>
    </source>
</evidence>
<dbReference type="CDD" id="cd08499">
    <property type="entry name" value="PBP2_Ylib_like"/>
    <property type="match status" value="1"/>
</dbReference>
<dbReference type="GO" id="GO:0043190">
    <property type="term" value="C:ATP-binding cassette (ABC) transporter complex"/>
    <property type="evidence" value="ECO:0007669"/>
    <property type="project" value="InterPro"/>
</dbReference>
<evidence type="ECO:0000256" key="5">
    <source>
        <dbReference type="SAM" id="SignalP"/>
    </source>
</evidence>
<evidence type="ECO:0000313" key="8">
    <source>
        <dbReference type="Proteomes" id="UP000628775"/>
    </source>
</evidence>
<evidence type="ECO:0000256" key="4">
    <source>
        <dbReference type="ARBA" id="ARBA00022729"/>
    </source>
</evidence>
<dbReference type="InterPro" id="IPR039424">
    <property type="entry name" value="SBP_5"/>
</dbReference>
<comment type="subcellular location">
    <subcellularLocation>
        <location evidence="1">Cell membrane</location>
        <topology evidence="1">Lipid-anchor</topology>
    </subcellularLocation>
</comment>
<keyword evidence="8" id="KW-1185">Reference proteome</keyword>
<dbReference type="Gene3D" id="3.10.105.10">
    <property type="entry name" value="Dipeptide-binding Protein, Domain 3"/>
    <property type="match status" value="1"/>
</dbReference>
<feature type="chain" id="PRO_5038844371" evidence="5">
    <location>
        <begin position="20"/>
        <end position="513"/>
    </location>
</feature>
<dbReference type="PANTHER" id="PTHR30290:SF9">
    <property type="entry name" value="OLIGOPEPTIDE-BINDING PROTEIN APPA"/>
    <property type="match status" value="1"/>
</dbReference>
<dbReference type="Proteomes" id="UP000628775">
    <property type="component" value="Unassembled WGS sequence"/>
</dbReference>
<dbReference type="InterPro" id="IPR030678">
    <property type="entry name" value="Peptide/Ni-bd"/>
</dbReference>
<keyword evidence="3" id="KW-0813">Transport</keyword>
<gene>
    <name evidence="7" type="primary">oppA</name>
    <name evidence="7" type="ORF">GCM10011391_03580</name>
</gene>
<dbReference type="GO" id="GO:1904680">
    <property type="term" value="F:peptide transmembrane transporter activity"/>
    <property type="evidence" value="ECO:0007669"/>
    <property type="project" value="TreeGrafter"/>
</dbReference>
<dbReference type="GO" id="GO:0015833">
    <property type="term" value="P:peptide transport"/>
    <property type="evidence" value="ECO:0007669"/>
    <property type="project" value="TreeGrafter"/>
</dbReference>
<dbReference type="InterPro" id="IPR023765">
    <property type="entry name" value="SBP_5_CS"/>
</dbReference>
<evidence type="ECO:0000259" key="6">
    <source>
        <dbReference type="Pfam" id="PF00496"/>
    </source>
</evidence>
<organism evidence="7 8">
    <name type="scientific">Pullulanibacillus camelliae</name>
    <dbReference type="NCBI Taxonomy" id="1707096"/>
    <lineage>
        <taxon>Bacteria</taxon>
        <taxon>Bacillati</taxon>
        <taxon>Bacillota</taxon>
        <taxon>Bacilli</taxon>
        <taxon>Bacillales</taxon>
        <taxon>Sporolactobacillaceae</taxon>
        <taxon>Pullulanibacillus</taxon>
    </lineage>
</organism>
<dbReference type="PANTHER" id="PTHR30290">
    <property type="entry name" value="PERIPLASMIC BINDING COMPONENT OF ABC TRANSPORTER"/>
    <property type="match status" value="1"/>
</dbReference>
<name>A0A8J2VM57_9BACL</name>
<dbReference type="InterPro" id="IPR000914">
    <property type="entry name" value="SBP_5_dom"/>
</dbReference>
<dbReference type="Gene3D" id="3.90.76.10">
    <property type="entry name" value="Dipeptide-binding Protein, Domain 1"/>
    <property type="match status" value="1"/>
</dbReference>
<comment type="caution">
    <text evidence="7">The sequence shown here is derived from an EMBL/GenBank/DDBJ whole genome shotgun (WGS) entry which is preliminary data.</text>
</comment>
<reference evidence="7" key="2">
    <citation type="submission" date="2020-09" db="EMBL/GenBank/DDBJ databases">
        <authorList>
            <person name="Sun Q."/>
            <person name="Zhou Y."/>
        </authorList>
    </citation>
    <scope>NUCLEOTIDE SEQUENCE</scope>
    <source>
        <strain evidence="7">CGMCC 1.15371</strain>
    </source>
</reference>
<evidence type="ECO:0000256" key="1">
    <source>
        <dbReference type="ARBA" id="ARBA00004193"/>
    </source>
</evidence>
<accession>A0A8J2VM57</accession>
<dbReference type="GO" id="GO:0042597">
    <property type="term" value="C:periplasmic space"/>
    <property type="evidence" value="ECO:0007669"/>
    <property type="project" value="UniProtKB-ARBA"/>
</dbReference>
<dbReference type="AlphaFoldDB" id="A0A8J2VM57"/>
<comment type="similarity">
    <text evidence="2">Belongs to the bacterial solute-binding protein 5 family.</text>
</comment>
<evidence type="ECO:0000313" key="7">
    <source>
        <dbReference type="EMBL" id="GGE28317.1"/>
    </source>
</evidence>